<dbReference type="Pfam" id="PF00561">
    <property type="entry name" value="Abhydrolase_1"/>
    <property type="match status" value="1"/>
</dbReference>
<dbReference type="PANTHER" id="PTHR43798:SF31">
    <property type="entry name" value="AB HYDROLASE SUPERFAMILY PROTEIN YCLE"/>
    <property type="match status" value="1"/>
</dbReference>
<dbReference type="PRINTS" id="PR00111">
    <property type="entry name" value="ABHYDROLASE"/>
</dbReference>
<evidence type="ECO:0000256" key="2">
    <source>
        <dbReference type="ARBA" id="ARBA00038128"/>
    </source>
</evidence>
<sequence length="281" mass="31678">MEYFKSQTDEGEISLFYQEQGHGQPVVFIHGWPLNHDMWKFQMQELSQQNFRCIAYDRRGFGQSDKPKSGYDYDTLAADLNALLTQLDLNNVILVGFSMGGGEVVRYITNHGSDRISKIVLLSSIAPFLLKTVDNPEGVPESALNELAANIKNDRAAFFNDFFKSFYGADQGLDVSQPVLDWTYQMAMEADLNATLESINTWGKTDLRKEIQNIQVPALVIHGKKDTTVPIKATADQATKLLPSAEYIVYDNAAHGSYYNMMENINKSIINFVHIEEMQNA</sequence>
<proteinExistence type="inferred from homology"/>
<dbReference type="FunFam" id="3.40.50.1820:FF:000205">
    <property type="entry name" value="Non-haem bromoperoxidase BPO-A2"/>
    <property type="match status" value="1"/>
</dbReference>
<evidence type="ECO:0000259" key="3">
    <source>
        <dbReference type="Pfam" id="PF00561"/>
    </source>
</evidence>
<organism evidence="4 5">
    <name type="scientific">Fulvivirga sediminis</name>
    <dbReference type="NCBI Taxonomy" id="2803949"/>
    <lineage>
        <taxon>Bacteria</taxon>
        <taxon>Pseudomonadati</taxon>
        <taxon>Bacteroidota</taxon>
        <taxon>Cytophagia</taxon>
        <taxon>Cytophagales</taxon>
        <taxon>Fulvivirgaceae</taxon>
        <taxon>Fulvivirga</taxon>
    </lineage>
</organism>
<dbReference type="InterPro" id="IPR029058">
    <property type="entry name" value="AB_hydrolase_fold"/>
</dbReference>
<dbReference type="InterPro" id="IPR050266">
    <property type="entry name" value="AB_hydrolase_sf"/>
</dbReference>
<evidence type="ECO:0000256" key="1">
    <source>
        <dbReference type="ARBA" id="ARBA00022801"/>
    </source>
</evidence>
<feature type="domain" description="AB hydrolase-1" evidence="3">
    <location>
        <begin position="25"/>
        <end position="258"/>
    </location>
</feature>
<dbReference type="InterPro" id="IPR000073">
    <property type="entry name" value="AB_hydrolase_1"/>
</dbReference>
<evidence type="ECO:0000313" key="5">
    <source>
        <dbReference type="Proteomes" id="UP000659388"/>
    </source>
</evidence>
<protein>
    <submittedName>
        <fullName evidence="4">Alpha/beta hydrolase</fullName>
    </submittedName>
</protein>
<dbReference type="RefSeq" id="WP_202242600.1">
    <property type="nucleotide sequence ID" value="NZ_JAESIY010000002.1"/>
</dbReference>
<dbReference type="EMBL" id="JAESIY010000002">
    <property type="protein sequence ID" value="MBL3655204.1"/>
    <property type="molecule type" value="Genomic_DNA"/>
</dbReference>
<dbReference type="PRINTS" id="PR00412">
    <property type="entry name" value="EPOXHYDRLASE"/>
</dbReference>
<dbReference type="SUPFAM" id="SSF53474">
    <property type="entry name" value="alpha/beta-Hydrolases"/>
    <property type="match status" value="1"/>
</dbReference>
<accession>A0A937F6K9</accession>
<dbReference type="GO" id="GO:0016020">
    <property type="term" value="C:membrane"/>
    <property type="evidence" value="ECO:0007669"/>
    <property type="project" value="TreeGrafter"/>
</dbReference>
<gene>
    <name evidence="4" type="ORF">JL102_03625</name>
</gene>
<dbReference type="Proteomes" id="UP000659388">
    <property type="component" value="Unassembled WGS sequence"/>
</dbReference>
<dbReference type="Gene3D" id="3.40.50.1820">
    <property type="entry name" value="alpha/beta hydrolase"/>
    <property type="match status" value="1"/>
</dbReference>
<comment type="similarity">
    <text evidence="2">Belongs to the AB hydrolase superfamily. Bacterial non-heme haloperoxidase / perhydrolase family.</text>
</comment>
<dbReference type="GO" id="GO:0016787">
    <property type="term" value="F:hydrolase activity"/>
    <property type="evidence" value="ECO:0007669"/>
    <property type="project" value="UniProtKB-KW"/>
</dbReference>
<name>A0A937F6K9_9BACT</name>
<reference evidence="4" key="1">
    <citation type="submission" date="2021-01" db="EMBL/GenBank/DDBJ databases">
        <title>Fulvivirga kasyanovii gen. nov., sp nov., a novel member of the phylum Bacteroidetes isolated from seawater in a mussel farm.</title>
        <authorList>
            <person name="Zhao L.-H."/>
            <person name="Wang Z.-J."/>
        </authorList>
    </citation>
    <scope>NUCLEOTIDE SEQUENCE</scope>
    <source>
        <strain evidence="4">2943</strain>
    </source>
</reference>
<comment type="caution">
    <text evidence="4">The sequence shown here is derived from an EMBL/GenBank/DDBJ whole genome shotgun (WGS) entry which is preliminary data.</text>
</comment>
<evidence type="ECO:0000313" key="4">
    <source>
        <dbReference type="EMBL" id="MBL3655204.1"/>
    </source>
</evidence>
<keyword evidence="1 4" id="KW-0378">Hydrolase</keyword>
<dbReference type="PANTHER" id="PTHR43798">
    <property type="entry name" value="MONOACYLGLYCEROL LIPASE"/>
    <property type="match status" value="1"/>
</dbReference>
<dbReference type="AlphaFoldDB" id="A0A937F6K9"/>
<keyword evidence="5" id="KW-1185">Reference proteome</keyword>
<dbReference type="InterPro" id="IPR000639">
    <property type="entry name" value="Epox_hydrolase-like"/>
</dbReference>